<feature type="domain" description="BTB" evidence="1">
    <location>
        <begin position="185"/>
        <end position="268"/>
    </location>
</feature>
<dbReference type="WBParaSite" id="jg7779">
    <property type="protein sequence ID" value="jg7779"/>
    <property type="gene ID" value="jg7779"/>
</dbReference>
<dbReference type="SMART" id="SM00225">
    <property type="entry name" value="BTB"/>
    <property type="match status" value="1"/>
</dbReference>
<sequence>MTINDLNARLKQMEIMISESDARLKRMEVLANIDSNSTVREKVGVKREAKIISCKTHSYRGFLRSSFTVSLLERTMYTSKKAAKVVKIAGALFEQTVLKCRSNELLDVALSRNPVWGTLAHDVDYTFCLLGSPSNPISISGVKTSDDVTWLHLVSVIEVEFSVKPRTNTEISLDLEFLDSSLVNSDCTLLVEGHRFSASKGEKDQDEVKLEGVIAAEFAILLKAMYQPITNKNALLAGSTVECLLRLADYFQVQVVTKRCSDFLKTCSITVVDMGEKLQLAQDYNFLMSWTSVSSNAEPCLT</sequence>
<accession>A0A915EKR2</accession>
<dbReference type="InterPro" id="IPR011333">
    <property type="entry name" value="SKP1/BTB/POZ_sf"/>
</dbReference>
<evidence type="ECO:0000313" key="2">
    <source>
        <dbReference type="Proteomes" id="UP000887574"/>
    </source>
</evidence>
<dbReference type="Proteomes" id="UP000887574">
    <property type="component" value="Unplaced"/>
</dbReference>
<proteinExistence type="predicted"/>
<dbReference type="PANTHER" id="PTHR22743">
    <property type="entry name" value="MEPRIN/TRAF-LIKE MATH FAMILY-C.ELEGANS"/>
    <property type="match status" value="1"/>
</dbReference>
<dbReference type="InterPro" id="IPR000210">
    <property type="entry name" value="BTB/POZ_dom"/>
</dbReference>
<organism evidence="2 3">
    <name type="scientific">Ditylenchus dipsaci</name>
    <dbReference type="NCBI Taxonomy" id="166011"/>
    <lineage>
        <taxon>Eukaryota</taxon>
        <taxon>Metazoa</taxon>
        <taxon>Ecdysozoa</taxon>
        <taxon>Nematoda</taxon>
        <taxon>Chromadorea</taxon>
        <taxon>Rhabditida</taxon>
        <taxon>Tylenchina</taxon>
        <taxon>Tylenchomorpha</taxon>
        <taxon>Sphaerularioidea</taxon>
        <taxon>Anguinidae</taxon>
        <taxon>Anguininae</taxon>
        <taxon>Ditylenchus</taxon>
    </lineage>
</organism>
<name>A0A915EKR2_9BILA</name>
<dbReference type="SUPFAM" id="SSF54695">
    <property type="entry name" value="POZ domain"/>
    <property type="match status" value="1"/>
</dbReference>
<protein>
    <submittedName>
        <fullName evidence="3">BTB domain-containing protein</fullName>
    </submittedName>
</protein>
<dbReference type="Pfam" id="PF00651">
    <property type="entry name" value="BTB"/>
    <property type="match status" value="1"/>
</dbReference>
<evidence type="ECO:0000259" key="1">
    <source>
        <dbReference type="SMART" id="SM00225"/>
    </source>
</evidence>
<keyword evidence="2" id="KW-1185">Reference proteome</keyword>
<dbReference type="InterPro" id="IPR052664">
    <property type="entry name" value="BTB-MATH_domain_protein"/>
</dbReference>
<dbReference type="Gene3D" id="3.30.710.10">
    <property type="entry name" value="Potassium Channel Kv1.1, Chain A"/>
    <property type="match status" value="1"/>
</dbReference>
<dbReference type="PANTHER" id="PTHR22743:SF165">
    <property type="entry name" value="BTB AND MATH DOMAIN CONTAINING-RELATED"/>
    <property type="match status" value="1"/>
</dbReference>
<dbReference type="AlphaFoldDB" id="A0A915EKR2"/>
<reference evidence="3" key="1">
    <citation type="submission" date="2022-11" db="UniProtKB">
        <authorList>
            <consortium name="WormBaseParasite"/>
        </authorList>
    </citation>
    <scope>IDENTIFICATION</scope>
</reference>
<evidence type="ECO:0000313" key="3">
    <source>
        <dbReference type="WBParaSite" id="jg7779"/>
    </source>
</evidence>